<keyword evidence="2" id="KW-0472">Membrane</keyword>
<sequence length="317" mass="34753">MPTTRTECRQKGEEDEEEDYAGGLKPVFSAGNSAGSIAEPQLPGSTLLYSTQSHRNQKLKVHSEKPRPPQCSVPFLHPTCCVAVGGGGRRQGSVSISAASIWWGCLLCVQCLLFVLLPLIAAFGLALTLLFAKEAPLVHATLPGTTDVPTEEILADYPVSDAPSKTTTRPTGHPRAEMVIGCKDCDPRWPLSGRLVWRTAPGQRSSTGGGGNDESVFWDFPDIAMDLHGTWTLCPRLYVLVPTAPERRAQRKAIRATWGRLYQYPSCTLRVVFFLRLPHGREELAAIKAATGFPKMEEVVIHIRMTVRELYCSLVLS</sequence>
<dbReference type="Proteomes" id="UP000821837">
    <property type="component" value="Unassembled WGS sequence"/>
</dbReference>
<dbReference type="AlphaFoldDB" id="A0A9D4T3H4"/>
<evidence type="ECO:0000313" key="4">
    <source>
        <dbReference type="Proteomes" id="UP000821837"/>
    </source>
</evidence>
<keyword evidence="2" id="KW-0812">Transmembrane</keyword>
<reference evidence="3" key="2">
    <citation type="submission" date="2021-09" db="EMBL/GenBank/DDBJ databases">
        <authorList>
            <person name="Jia N."/>
            <person name="Wang J."/>
            <person name="Shi W."/>
            <person name="Du L."/>
            <person name="Sun Y."/>
            <person name="Zhan W."/>
            <person name="Jiang J."/>
            <person name="Wang Q."/>
            <person name="Zhang B."/>
            <person name="Ji P."/>
            <person name="Sakyi L.B."/>
            <person name="Cui X."/>
            <person name="Yuan T."/>
            <person name="Jiang B."/>
            <person name="Yang W."/>
            <person name="Lam T.T.-Y."/>
            <person name="Chang Q."/>
            <person name="Ding S."/>
            <person name="Wang X."/>
            <person name="Zhu J."/>
            <person name="Ruan X."/>
            <person name="Zhao L."/>
            <person name="Wei J."/>
            <person name="Que T."/>
            <person name="Du C."/>
            <person name="Cheng J."/>
            <person name="Dai P."/>
            <person name="Han X."/>
            <person name="Huang E."/>
            <person name="Gao Y."/>
            <person name="Liu J."/>
            <person name="Shao H."/>
            <person name="Ye R."/>
            <person name="Li L."/>
            <person name="Wei W."/>
            <person name="Wang X."/>
            <person name="Wang C."/>
            <person name="Huo Q."/>
            <person name="Li W."/>
            <person name="Guo W."/>
            <person name="Chen H."/>
            <person name="Chen S."/>
            <person name="Zhou L."/>
            <person name="Zhou L."/>
            <person name="Ni X."/>
            <person name="Tian J."/>
            <person name="Zhou Y."/>
            <person name="Sheng Y."/>
            <person name="Liu T."/>
            <person name="Pan Y."/>
            <person name="Xia L."/>
            <person name="Li J."/>
            <person name="Zhao F."/>
            <person name="Cao W."/>
        </authorList>
    </citation>
    <scope>NUCLEOTIDE SEQUENCE</scope>
    <source>
        <strain evidence="3">Rsan-2018</strain>
        <tissue evidence="3">Larvae</tissue>
    </source>
</reference>
<accession>A0A9D4T3H4</accession>
<evidence type="ECO:0008006" key="5">
    <source>
        <dbReference type="Google" id="ProtNLM"/>
    </source>
</evidence>
<gene>
    <name evidence="3" type="ORF">HPB52_010795</name>
</gene>
<proteinExistence type="predicted"/>
<protein>
    <recommendedName>
        <fullName evidence="5">Hexosyltransferase</fullName>
    </recommendedName>
</protein>
<name>A0A9D4T3H4_RHISA</name>
<evidence type="ECO:0000256" key="2">
    <source>
        <dbReference type="SAM" id="Phobius"/>
    </source>
</evidence>
<dbReference type="EMBL" id="JABSTV010001248">
    <property type="protein sequence ID" value="KAH7968714.1"/>
    <property type="molecule type" value="Genomic_DNA"/>
</dbReference>
<feature type="compositionally biased region" description="Basic and acidic residues" evidence="1">
    <location>
        <begin position="1"/>
        <end position="12"/>
    </location>
</feature>
<evidence type="ECO:0000256" key="1">
    <source>
        <dbReference type="SAM" id="MobiDB-lite"/>
    </source>
</evidence>
<feature type="region of interest" description="Disordered" evidence="1">
    <location>
        <begin position="1"/>
        <end position="24"/>
    </location>
</feature>
<evidence type="ECO:0000313" key="3">
    <source>
        <dbReference type="EMBL" id="KAH7968714.1"/>
    </source>
</evidence>
<keyword evidence="2" id="KW-1133">Transmembrane helix</keyword>
<reference evidence="3" key="1">
    <citation type="journal article" date="2020" name="Cell">
        <title>Large-Scale Comparative Analyses of Tick Genomes Elucidate Their Genetic Diversity and Vector Capacities.</title>
        <authorList>
            <consortium name="Tick Genome and Microbiome Consortium (TIGMIC)"/>
            <person name="Jia N."/>
            <person name="Wang J."/>
            <person name="Shi W."/>
            <person name="Du L."/>
            <person name="Sun Y."/>
            <person name="Zhan W."/>
            <person name="Jiang J.F."/>
            <person name="Wang Q."/>
            <person name="Zhang B."/>
            <person name="Ji P."/>
            <person name="Bell-Sakyi L."/>
            <person name="Cui X.M."/>
            <person name="Yuan T.T."/>
            <person name="Jiang B.G."/>
            <person name="Yang W.F."/>
            <person name="Lam T.T."/>
            <person name="Chang Q.C."/>
            <person name="Ding S.J."/>
            <person name="Wang X.J."/>
            <person name="Zhu J.G."/>
            <person name="Ruan X.D."/>
            <person name="Zhao L."/>
            <person name="Wei J.T."/>
            <person name="Ye R.Z."/>
            <person name="Que T.C."/>
            <person name="Du C.H."/>
            <person name="Zhou Y.H."/>
            <person name="Cheng J.X."/>
            <person name="Dai P.F."/>
            <person name="Guo W.B."/>
            <person name="Han X.H."/>
            <person name="Huang E.J."/>
            <person name="Li L.F."/>
            <person name="Wei W."/>
            <person name="Gao Y.C."/>
            <person name="Liu J.Z."/>
            <person name="Shao H.Z."/>
            <person name="Wang X."/>
            <person name="Wang C.C."/>
            <person name="Yang T.C."/>
            <person name="Huo Q.B."/>
            <person name="Li W."/>
            <person name="Chen H.Y."/>
            <person name="Chen S.E."/>
            <person name="Zhou L.G."/>
            <person name="Ni X.B."/>
            <person name="Tian J.H."/>
            <person name="Sheng Y."/>
            <person name="Liu T."/>
            <person name="Pan Y.S."/>
            <person name="Xia L.Y."/>
            <person name="Li J."/>
            <person name="Zhao F."/>
            <person name="Cao W.C."/>
        </authorList>
    </citation>
    <scope>NUCLEOTIDE SEQUENCE</scope>
    <source>
        <strain evidence="3">Rsan-2018</strain>
    </source>
</reference>
<keyword evidence="4" id="KW-1185">Reference proteome</keyword>
<comment type="caution">
    <text evidence="3">The sequence shown here is derived from an EMBL/GenBank/DDBJ whole genome shotgun (WGS) entry which is preliminary data.</text>
</comment>
<organism evidence="3 4">
    <name type="scientific">Rhipicephalus sanguineus</name>
    <name type="common">Brown dog tick</name>
    <name type="synonym">Ixodes sanguineus</name>
    <dbReference type="NCBI Taxonomy" id="34632"/>
    <lineage>
        <taxon>Eukaryota</taxon>
        <taxon>Metazoa</taxon>
        <taxon>Ecdysozoa</taxon>
        <taxon>Arthropoda</taxon>
        <taxon>Chelicerata</taxon>
        <taxon>Arachnida</taxon>
        <taxon>Acari</taxon>
        <taxon>Parasitiformes</taxon>
        <taxon>Ixodida</taxon>
        <taxon>Ixodoidea</taxon>
        <taxon>Ixodidae</taxon>
        <taxon>Rhipicephalinae</taxon>
        <taxon>Rhipicephalus</taxon>
        <taxon>Rhipicephalus</taxon>
    </lineage>
</organism>
<feature type="transmembrane region" description="Helical" evidence="2">
    <location>
        <begin position="101"/>
        <end position="132"/>
    </location>
</feature>